<protein>
    <submittedName>
        <fullName evidence="3">Sugar transferase involved in LPS biosynthesis (Colanic, teichoic acid)</fullName>
    </submittedName>
</protein>
<dbReference type="Proteomes" id="UP000242869">
    <property type="component" value="Unassembled WGS sequence"/>
</dbReference>
<dbReference type="PANTHER" id="PTHR30576">
    <property type="entry name" value="COLANIC BIOSYNTHESIS UDP-GLUCOSE LIPID CARRIER TRANSFERASE"/>
    <property type="match status" value="1"/>
</dbReference>
<accession>A0A1I4XX59</accession>
<keyword evidence="4" id="KW-1185">Reference proteome</keyword>
<reference evidence="4" key="1">
    <citation type="submission" date="2016-10" db="EMBL/GenBank/DDBJ databases">
        <authorList>
            <person name="Varghese N."/>
            <person name="Submissions S."/>
        </authorList>
    </citation>
    <scope>NUCLEOTIDE SEQUENCE [LARGE SCALE GENOMIC DNA]</scope>
    <source>
        <strain evidence="4">DSM 6150</strain>
    </source>
</reference>
<keyword evidence="3" id="KW-0808">Transferase</keyword>
<dbReference type="AlphaFoldDB" id="A0A1I4XX59"/>
<sequence>MFKRSFDFCIALTLLIILLPVIAATAVMVRWKLGSPIFFRQIRPGRHGKLFGIYKFRTMLDSVDADGNVLPDDLRLTRFGVVLRKLSLDELPQLINVLRGDMSLVGPRPLLEEYLPLYSEEQARRHDVRPGITGWAQVSGRNTISWEERFRLDVWYVDHCSFWLDMKILWLTVVRVFQAKDINQPGVATMEKFTGNNK</sequence>
<evidence type="ECO:0000256" key="1">
    <source>
        <dbReference type="ARBA" id="ARBA00006464"/>
    </source>
</evidence>
<dbReference type="GO" id="GO:0016780">
    <property type="term" value="F:phosphotransferase activity, for other substituted phosphate groups"/>
    <property type="evidence" value="ECO:0007669"/>
    <property type="project" value="TreeGrafter"/>
</dbReference>
<name>A0A1I4XX59_9NEIS</name>
<proteinExistence type="inferred from homology"/>
<dbReference type="OrthoDB" id="9808602at2"/>
<evidence type="ECO:0000313" key="4">
    <source>
        <dbReference type="Proteomes" id="UP000242869"/>
    </source>
</evidence>
<dbReference type="STRING" id="83765.SAMN05660284_01164"/>
<evidence type="ECO:0000259" key="2">
    <source>
        <dbReference type="Pfam" id="PF02397"/>
    </source>
</evidence>
<gene>
    <name evidence="3" type="ORF">SAMN05660284_01164</name>
</gene>
<organism evidence="3 4">
    <name type="scientific">Formivibrio citricus</name>
    <dbReference type="NCBI Taxonomy" id="83765"/>
    <lineage>
        <taxon>Bacteria</taxon>
        <taxon>Pseudomonadati</taxon>
        <taxon>Pseudomonadota</taxon>
        <taxon>Betaproteobacteria</taxon>
        <taxon>Neisseriales</taxon>
        <taxon>Chitinibacteraceae</taxon>
        <taxon>Formivibrio</taxon>
    </lineage>
</organism>
<dbReference type="Pfam" id="PF02397">
    <property type="entry name" value="Bac_transf"/>
    <property type="match status" value="1"/>
</dbReference>
<dbReference type="RefSeq" id="WP_091192634.1">
    <property type="nucleotide sequence ID" value="NZ_FOVE01000006.1"/>
</dbReference>
<dbReference type="InterPro" id="IPR003362">
    <property type="entry name" value="Bact_transf"/>
</dbReference>
<dbReference type="EMBL" id="FOVE01000006">
    <property type="protein sequence ID" value="SFN30471.1"/>
    <property type="molecule type" value="Genomic_DNA"/>
</dbReference>
<evidence type="ECO:0000313" key="3">
    <source>
        <dbReference type="EMBL" id="SFN30471.1"/>
    </source>
</evidence>
<feature type="domain" description="Bacterial sugar transferase" evidence="2">
    <location>
        <begin position="3"/>
        <end position="177"/>
    </location>
</feature>
<dbReference type="PANTHER" id="PTHR30576:SF8">
    <property type="entry name" value="UNDECAPRENYL-PHOSPHATE GALACTOSE PHOSPHOTRANSFERASE"/>
    <property type="match status" value="1"/>
</dbReference>
<comment type="similarity">
    <text evidence="1">Belongs to the bacterial sugar transferase family.</text>
</comment>